<keyword evidence="7" id="KW-0999">Mitochondrion inner membrane</keyword>
<evidence type="ECO:0000256" key="1">
    <source>
        <dbReference type="ARBA" id="ARBA00001974"/>
    </source>
</evidence>
<organism evidence="33 34">
    <name type="scientific">Felis catus</name>
    <name type="common">Cat</name>
    <name type="synonym">Felis silvestris catus</name>
    <dbReference type="NCBI Taxonomy" id="9685"/>
    <lineage>
        <taxon>Eukaryota</taxon>
        <taxon>Metazoa</taxon>
        <taxon>Chordata</taxon>
        <taxon>Craniata</taxon>
        <taxon>Vertebrata</taxon>
        <taxon>Euteleostomi</taxon>
        <taxon>Mammalia</taxon>
        <taxon>Eutheria</taxon>
        <taxon>Laurasiatheria</taxon>
        <taxon>Carnivora</taxon>
        <taxon>Feliformia</taxon>
        <taxon>Felidae</taxon>
        <taxon>Felinae</taxon>
        <taxon>Felis</taxon>
    </lineage>
</organism>
<comment type="function">
    <text evidence="19">Very long-chain specific acyl-CoA dehydrogenase is one of the acyl-CoA dehydrogenases that catalyze the first step of mitochondrial fatty acid beta-oxidation, an aerobic process breaking down fatty acids into acetyl-CoA and allowing the production of energy from fats. The first step of fatty acid beta-oxidation consists in the removal of one hydrogen from C-2 and C-3 of the straight-chain fatty acyl-CoA thioester, resulting in the formation of trans-2-enoyl-CoA. Among the different mitochondrial acyl-CoA dehydrogenases, very long-chain specific acyl-CoA dehydrogenase acts specifically on acyl-CoAs with saturated 12 to 24 carbons long primary chains.</text>
</comment>
<evidence type="ECO:0000256" key="15">
    <source>
        <dbReference type="ARBA" id="ARBA00023128"/>
    </source>
</evidence>
<dbReference type="Pfam" id="PF00441">
    <property type="entry name" value="Acyl-CoA_dh_1"/>
    <property type="match status" value="2"/>
</dbReference>
<comment type="similarity">
    <text evidence="4 28">Belongs to the acyl-CoA dehydrogenase family.</text>
</comment>
<evidence type="ECO:0000256" key="28">
    <source>
        <dbReference type="RuleBase" id="RU362125"/>
    </source>
</evidence>
<feature type="domain" description="Acyl-CoA dehydrogenase/oxidase N-terminal" evidence="31">
    <location>
        <begin position="104"/>
        <end position="209"/>
    </location>
</feature>
<keyword evidence="12" id="KW-0007">Acetylation</keyword>
<evidence type="ECO:0000256" key="5">
    <source>
        <dbReference type="ARBA" id="ARBA00022553"/>
    </source>
</evidence>
<evidence type="ECO:0000256" key="24">
    <source>
        <dbReference type="ARBA" id="ARBA00049038"/>
    </source>
</evidence>
<evidence type="ECO:0000259" key="31">
    <source>
        <dbReference type="Pfam" id="PF02771"/>
    </source>
</evidence>
<evidence type="ECO:0000256" key="18">
    <source>
        <dbReference type="ARBA" id="ARBA00040902"/>
    </source>
</evidence>
<name>A0ABI7XNW4_FELCA</name>
<dbReference type="InterPro" id="IPR049448">
    <property type="entry name" value="ACAD9/ACADV-like_C"/>
</dbReference>
<comment type="subunit">
    <text evidence="20">Homodimer. Homodimerizes after import into the mitochondrion.</text>
</comment>
<dbReference type="Proteomes" id="UP000823872">
    <property type="component" value="Chromosome E1"/>
</dbReference>
<feature type="domain" description="Acyl-CoA dehydrogenase/oxidase C-terminal" evidence="29">
    <location>
        <begin position="449"/>
        <end position="501"/>
    </location>
</feature>
<dbReference type="InterPro" id="IPR036250">
    <property type="entry name" value="AcylCo_DH-like_C"/>
</dbReference>
<evidence type="ECO:0000256" key="12">
    <source>
        <dbReference type="ARBA" id="ARBA00022990"/>
    </source>
</evidence>
<comment type="pathway">
    <text evidence="3">Lipid metabolism; mitochondrial fatty acid beta-oxidation.</text>
</comment>
<evidence type="ECO:0000259" key="29">
    <source>
        <dbReference type="Pfam" id="PF00441"/>
    </source>
</evidence>
<dbReference type="SUPFAM" id="SSF47203">
    <property type="entry name" value="Acyl-CoA dehydrogenase C-terminal domain-like"/>
    <property type="match status" value="2"/>
</dbReference>
<evidence type="ECO:0000256" key="3">
    <source>
        <dbReference type="ARBA" id="ARBA00005198"/>
    </source>
</evidence>
<dbReference type="Pfam" id="PF02771">
    <property type="entry name" value="Acyl-CoA_dh_N"/>
    <property type="match status" value="1"/>
</dbReference>
<protein>
    <recommendedName>
        <fullName evidence="18">Very long-chain specific acyl-CoA dehydrogenase, mitochondrial</fullName>
        <ecNumber evidence="17">1.3.8.9</ecNumber>
    </recommendedName>
</protein>
<dbReference type="PANTHER" id="PTHR43884:SF11">
    <property type="entry name" value="VERY LONG-CHAIN SPECIFIC ACYL-COA DEHYDROGENASE, MITOCHONDRIAL"/>
    <property type="match status" value="1"/>
</dbReference>
<evidence type="ECO:0000313" key="34">
    <source>
        <dbReference type="Proteomes" id="UP000823872"/>
    </source>
</evidence>
<dbReference type="CDD" id="cd01161">
    <property type="entry name" value="VLCAD"/>
    <property type="match status" value="1"/>
</dbReference>
<dbReference type="GeneTree" id="ENSGT00940000158535"/>
<keyword evidence="11" id="KW-0809">Transit peptide</keyword>
<dbReference type="Gene3D" id="1.10.540.10">
    <property type="entry name" value="Acyl-CoA dehydrogenase/oxidase, N-terminal domain"/>
    <property type="match status" value="1"/>
</dbReference>
<comment type="catalytic activity">
    <reaction evidence="22">
        <text>oxidized [electron-transfer flavoprotein] + hexadecanoyl-CoA + H(+) = (2E)-hexadecenoyl-CoA + reduced [electron-transfer flavoprotein]</text>
        <dbReference type="Rhea" id="RHEA:43448"/>
        <dbReference type="Rhea" id="RHEA-COMP:10685"/>
        <dbReference type="Rhea" id="RHEA-COMP:10686"/>
        <dbReference type="ChEBI" id="CHEBI:15378"/>
        <dbReference type="ChEBI" id="CHEBI:57379"/>
        <dbReference type="ChEBI" id="CHEBI:57692"/>
        <dbReference type="ChEBI" id="CHEBI:58307"/>
        <dbReference type="ChEBI" id="CHEBI:61526"/>
    </reaction>
    <physiologicalReaction direction="left-to-right" evidence="22">
        <dbReference type="Rhea" id="RHEA:43449"/>
    </physiologicalReaction>
</comment>
<dbReference type="Gene3D" id="1.20.140.10">
    <property type="entry name" value="Butyryl-CoA Dehydrogenase, subunit A, domain 3"/>
    <property type="match status" value="2"/>
</dbReference>
<dbReference type="PROSITE" id="PS00073">
    <property type="entry name" value="ACYL_COA_DH_2"/>
    <property type="match status" value="1"/>
</dbReference>
<evidence type="ECO:0000259" key="30">
    <source>
        <dbReference type="Pfam" id="PF02770"/>
    </source>
</evidence>
<evidence type="ECO:0000256" key="11">
    <source>
        <dbReference type="ARBA" id="ARBA00022946"/>
    </source>
</evidence>
<evidence type="ECO:0000256" key="17">
    <source>
        <dbReference type="ARBA" id="ARBA00039034"/>
    </source>
</evidence>
<evidence type="ECO:0000256" key="22">
    <source>
        <dbReference type="ARBA" id="ARBA00047916"/>
    </source>
</evidence>
<evidence type="ECO:0000256" key="14">
    <source>
        <dbReference type="ARBA" id="ARBA00023098"/>
    </source>
</evidence>
<comment type="catalytic activity">
    <reaction evidence="21">
        <text>dodecanoyl-CoA + oxidized [electron-transfer flavoprotein] + H(+) = (2E)-dodecenoyl-CoA + reduced [electron-transfer flavoprotein]</text>
        <dbReference type="Rhea" id="RHEA:47296"/>
        <dbReference type="Rhea" id="RHEA-COMP:10685"/>
        <dbReference type="Rhea" id="RHEA-COMP:10686"/>
        <dbReference type="ChEBI" id="CHEBI:15378"/>
        <dbReference type="ChEBI" id="CHEBI:57330"/>
        <dbReference type="ChEBI" id="CHEBI:57375"/>
        <dbReference type="ChEBI" id="CHEBI:57692"/>
        <dbReference type="ChEBI" id="CHEBI:58307"/>
    </reaction>
    <physiologicalReaction direction="left-to-right" evidence="21">
        <dbReference type="Rhea" id="RHEA:47297"/>
    </physiologicalReaction>
</comment>
<keyword evidence="15" id="KW-0496">Mitochondrion</keyword>
<dbReference type="InterPro" id="IPR006091">
    <property type="entry name" value="Acyl-CoA_Oxase/DH_mid-dom"/>
</dbReference>
<evidence type="ECO:0000256" key="13">
    <source>
        <dbReference type="ARBA" id="ARBA00023002"/>
    </source>
</evidence>
<keyword evidence="9 28" id="KW-0274">FAD</keyword>
<keyword evidence="5" id="KW-0597">Phosphoprotein</keyword>
<comment type="catalytic activity">
    <reaction evidence="23">
        <text>tetracosanoyl-CoA + oxidized [electron-transfer flavoprotein] + H(+) = (2E)-tetracosenoyl-CoA + reduced [electron-transfer flavoprotein]</text>
        <dbReference type="Rhea" id="RHEA:47232"/>
        <dbReference type="Rhea" id="RHEA-COMP:10685"/>
        <dbReference type="Rhea" id="RHEA-COMP:10686"/>
        <dbReference type="ChEBI" id="CHEBI:15378"/>
        <dbReference type="ChEBI" id="CHEBI:57692"/>
        <dbReference type="ChEBI" id="CHEBI:58307"/>
        <dbReference type="ChEBI" id="CHEBI:65052"/>
        <dbReference type="ChEBI" id="CHEBI:74693"/>
    </reaction>
    <physiologicalReaction direction="left-to-right" evidence="23">
        <dbReference type="Rhea" id="RHEA:47233"/>
    </physiologicalReaction>
</comment>
<comment type="catalytic activity">
    <reaction evidence="25">
        <text>a very-long-chain 2,3-saturated fatty acyl-CoA + oxidized [electron-transfer flavoprotein] + H(+) = a very-long-chain (2E)-enoyl-CoA + reduced [electron-transfer flavoprotein]</text>
        <dbReference type="Rhea" id="RHEA:19181"/>
        <dbReference type="Rhea" id="RHEA-COMP:10685"/>
        <dbReference type="Rhea" id="RHEA-COMP:10686"/>
        <dbReference type="ChEBI" id="CHEBI:15378"/>
        <dbReference type="ChEBI" id="CHEBI:57692"/>
        <dbReference type="ChEBI" id="CHEBI:58307"/>
        <dbReference type="ChEBI" id="CHEBI:83724"/>
        <dbReference type="ChEBI" id="CHEBI:83728"/>
        <dbReference type="EC" id="1.3.8.9"/>
    </reaction>
    <physiologicalReaction direction="left-to-right" evidence="25">
        <dbReference type="Rhea" id="RHEA:19182"/>
    </physiologicalReaction>
</comment>
<evidence type="ECO:0000256" key="8">
    <source>
        <dbReference type="ARBA" id="ARBA00022799"/>
    </source>
</evidence>
<evidence type="ECO:0000256" key="27">
    <source>
        <dbReference type="ARBA" id="ARBA00049224"/>
    </source>
</evidence>
<evidence type="ECO:0000259" key="32">
    <source>
        <dbReference type="Pfam" id="PF21343"/>
    </source>
</evidence>
<keyword evidence="10" id="KW-0276">Fatty acid metabolism</keyword>
<evidence type="ECO:0000256" key="16">
    <source>
        <dbReference type="ARBA" id="ARBA00023136"/>
    </source>
</evidence>
<evidence type="ECO:0000256" key="21">
    <source>
        <dbReference type="ARBA" id="ARBA00047893"/>
    </source>
</evidence>
<dbReference type="InterPro" id="IPR006089">
    <property type="entry name" value="Acyl-CoA_DH_CS"/>
</dbReference>
<comment type="catalytic activity">
    <reaction evidence="27">
        <text>octadecanoyl-CoA + oxidized [electron-transfer flavoprotein] + H(+) = (2E)-octadecenoyl-CoA + reduced [electron-transfer flavoprotein]</text>
        <dbReference type="Rhea" id="RHEA:47240"/>
        <dbReference type="Rhea" id="RHEA-COMP:10685"/>
        <dbReference type="Rhea" id="RHEA-COMP:10686"/>
        <dbReference type="ChEBI" id="CHEBI:15378"/>
        <dbReference type="ChEBI" id="CHEBI:57394"/>
        <dbReference type="ChEBI" id="CHEBI:57692"/>
        <dbReference type="ChEBI" id="CHEBI:58307"/>
        <dbReference type="ChEBI" id="CHEBI:71412"/>
    </reaction>
    <physiologicalReaction direction="left-to-right" evidence="27">
        <dbReference type="Rhea" id="RHEA:47241"/>
    </physiologicalReaction>
</comment>
<dbReference type="SUPFAM" id="SSF56645">
    <property type="entry name" value="Acyl-CoA dehydrogenase NM domain-like"/>
    <property type="match status" value="1"/>
</dbReference>
<comment type="catalytic activity">
    <reaction evidence="24">
        <text>tetradecanoyl-CoA + oxidized [electron-transfer flavoprotein] + H(+) = (2E)-tetradecenoyl-CoA + reduced [electron-transfer flavoprotein]</text>
        <dbReference type="Rhea" id="RHEA:47316"/>
        <dbReference type="Rhea" id="RHEA-COMP:10685"/>
        <dbReference type="Rhea" id="RHEA-COMP:10686"/>
        <dbReference type="ChEBI" id="CHEBI:15378"/>
        <dbReference type="ChEBI" id="CHEBI:57385"/>
        <dbReference type="ChEBI" id="CHEBI:57692"/>
        <dbReference type="ChEBI" id="CHEBI:58307"/>
        <dbReference type="ChEBI" id="CHEBI:61405"/>
    </reaction>
    <physiologicalReaction direction="left-to-right" evidence="24">
        <dbReference type="Rhea" id="RHEA:47317"/>
    </physiologicalReaction>
</comment>
<keyword evidence="34" id="KW-1185">Reference proteome</keyword>
<proteinExistence type="inferred from homology"/>
<evidence type="ECO:0000256" key="7">
    <source>
        <dbReference type="ARBA" id="ARBA00022792"/>
    </source>
</evidence>
<evidence type="ECO:0000313" key="33">
    <source>
        <dbReference type="Ensembl" id="ENSFCTP00005023726.1"/>
    </source>
</evidence>
<dbReference type="InterPro" id="IPR046373">
    <property type="entry name" value="Acyl-CoA_Oxase/DH_mid-dom_sf"/>
</dbReference>
<accession>A0ABI7XNW4</accession>
<dbReference type="Pfam" id="PF21343">
    <property type="entry name" value="ACAD9-ACADV_C"/>
    <property type="match status" value="1"/>
</dbReference>
<dbReference type="EC" id="1.3.8.9" evidence="17"/>
<dbReference type="InterPro" id="IPR009075">
    <property type="entry name" value="AcylCo_DH/oxidase_C"/>
</dbReference>
<evidence type="ECO:0000256" key="19">
    <source>
        <dbReference type="ARBA" id="ARBA00045422"/>
    </source>
</evidence>
<evidence type="ECO:0000256" key="9">
    <source>
        <dbReference type="ARBA" id="ARBA00022827"/>
    </source>
</evidence>
<keyword evidence="13 28" id="KW-0560">Oxidoreductase</keyword>
<evidence type="ECO:0000256" key="20">
    <source>
        <dbReference type="ARBA" id="ARBA00046812"/>
    </source>
</evidence>
<comment type="catalytic activity">
    <reaction evidence="26">
        <text>eicosanoyl-CoA + oxidized [electron-transfer flavoprotein] + H(+) = (2E)-eicosenoyl-CoA + reduced [electron-transfer flavoprotein]</text>
        <dbReference type="Rhea" id="RHEA:47236"/>
        <dbReference type="Rhea" id="RHEA-COMP:10685"/>
        <dbReference type="Rhea" id="RHEA-COMP:10686"/>
        <dbReference type="ChEBI" id="CHEBI:15378"/>
        <dbReference type="ChEBI" id="CHEBI:57380"/>
        <dbReference type="ChEBI" id="CHEBI:57692"/>
        <dbReference type="ChEBI" id="CHEBI:58307"/>
        <dbReference type="ChEBI" id="CHEBI:74691"/>
    </reaction>
    <physiologicalReaction direction="left-to-right" evidence="26">
        <dbReference type="Rhea" id="RHEA:47237"/>
    </physiologicalReaction>
</comment>
<evidence type="ECO:0000256" key="6">
    <source>
        <dbReference type="ARBA" id="ARBA00022630"/>
    </source>
</evidence>
<dbReference type="InterPro" id="IPR013786">
    <property type="entry name" value="AcylCoA_DH/ox_N"/>
</dbReference>
<evidence type="ECO:0000256" key="2">
    <source>
        <dbReference type="ARBA" id="ARBA00004637"/>
    </source>
</evidence>
<comment type="subcellular location">
    <subcellularLocation>
        <location evidence="2">Mitochondrion inner membrane</location>
        <topology evidence="2">Peripheral membrane protein</topology>
    </subcellularLocation>
</comment>
<evidence type="ECO:0000256" key="10">
    <source>
        <dbReference type="ARBA" id="ARBA00022832"/>
    </source>
</evidence>
<feature type="domain" description="Acyl-CoA dehydrogenase/oxidase C-terminal" evidence="29">
    <location>
        <begin position="327"/>
        <end position="425"/>
    </location>
</feature>
<keyword evidence="8" id="KW-0702">S-nitrosylation</keyword>
<dbReference type="PANTHER" id="PTHR43884">
    <property type="entry name" value="ACYL-COA DEHYDROGENASE"/>
    <property type="match status" value="1"/>
</dbReference>
<reference evidence="33" key="3">
    <citation type="submission" date="2025-09" db="UniProtKB">
        <authorList>
            <consortium name="Ensembl"/>
        </authorList>
    </citation>
    <scope>IDENTIFICATION</scope>
    <source>
        <strain evidence="33">breed Abyssinian</strain>
    </source>
</reference>
<reference evidence="33 34" key="1">
    <citation type="submission" date="2021-02" db="EMBL/GenBank/DDBJ databases">
        <title>Safari Cat Assemblies.</title>
        <authorList>
            <person name="Bredemeyer K.R."/>
            <person name="Murphy W.J."/>
        </authorList>
    </citation>
    <scope>NUCLEOTIDE SEQUENCE [LARGE SCALE GENOMIC DNA]</scope>
</reference>
<feature type="domain" description="Acyl-CoA oxidase/dehydrogenase middle" evidence="30">
    <location>
        <begin position="213"/>
        <end position="315"/>
    </location>
</feature>
<keyword evidence="16" id="KW-0472">Membrane</keyword>
<dbReference type="Gene3D" id="2.40.110.10">
    <property type="entry name" value="Butyryl-CoA Dehydrogenase, subunit A, domain 2"/>
    <property type="match status" value="1"/>
</dbReference>
<evidence type="ECO:0000256" key="4">
    <source>
        <dbReference type="ARBA" id="ARBA00009347"/>
    </source>
</evidence>
<gene>
    <name evidence="33" type="primary">ACADVL</name>
</gene>
<keyword evidence="14" id="KW-0443">Lipid metabolism</keyword>
<dbReference type="InterPro" id="IPR009100">
    <property type="entry name" value="AcylCoA_DH/oxidase_NM_dom_sf"/>
</dbReference>
<evidence type="ECO:0000256" key="26">
    <source>
        <dbReference type="ARBA" id="ARBA00049140"/>
    </source>
</evidence>
<keyword evidence="6 28" id="KW-0285">Flavoprotein</keyword>
<reference evidence="33" key="2">
    <citation type="submission" date="2025-08" db="UniProtKB">
        <authorList>
            <consortium name="Ensembl"/>
        </authorList>
    </citation>
    <scope>IDENTIFICATION</scope>
    <source>
        <strain evidence="33">breed Abyssinian</strain>
    </source>
</reference>
<evidence type="ECO:0000256" key="25">
    <source>
        <dbReference type="ARBA" id="ARBA00049050"/>
    </source>
</evidence>
<comment type="cofactor">
    <cofactor evidence="1 28">
        <name>FAD</name>
        <dbReference type="ChEBI" id="CHEBI:57692"/>
    </cofactor>
</comment>
<sequence length="683" mass="73406">MQAVRTAPIVGQQLRRLGVGSSWPRALLGQPPLGLARRPYASGATQAVLEKSDPLSPEASTQEKQAKAESKSFAAGMFRGQLTTDQVFPYPSVLNEEQTQFLKELVGPVSRFFEEVNDPAKNDMMEKVEETTIQGLKELGAFGLQVPSELGGVGLCNTQYARLVEIVGTHDLGVGIILGAHQSIGFKGILLFGTKAQKEKYLPKLASGETIAAFCLTEPSSGSDAASIRSSAVPSPCGKYYTLNGSKIWISNGGLADIFTVFAKTPVTDAATGAVKEKITAFVVERSFGGVTHGPPEKKMGIKASNTAEVYFDGVRVPAENVLGEVGGGFKVAMHILNNGRFGMAAALAGTMKGIIAKAVDHATNRTQFGDKIHSFGLIQEKLARMAILHYVTESMAYMVSANMDQGSTDFQIEAAISKIFGSVRSQAHRAGEPSVGAWLQDQSYRALCSQEAAWKVTDECIQIMGGMGFMTEPGVERVLRDLRVFRIFEGTNDILRLFVALQGCMDKGKELSGLGNALKNPFGNAGLLLGEAGKQLRRRAGLGSGLSLSGVIHQELSRSGELVVQALEQFAAVVEAKLIKHKKGIVNEQFVLQRLADSAIDLYTMVVVLSRASRSLSEGHPTAQHEKMLCDSWCIEAAARVRETMTALQSDPQQQELFRNFKSISTALVERGGVVTSNPLGF</sequence>
<dbReference type="Pfam" id="PF02770">
    <property type="entry name" value="Acyl-CoA_dh_M"/>
    <property type="match status" value="1"/>
</dbReference>
<dbReference type="Ensembl" id="ENSFCTT00005034756.1">
    <property type="protein sequence ID" value="ENSFCTP00005023726.1"/>
    <property type="gene ID" value="ENSFCTG00005012249.1"/>
</dbReference>
<dbReference type="PROSITE" id="PS00072">
    <property type="entry name" value="ACYL_COA_DH_1"/>
    <property type="match status" value="1"/>
</dbReference>
<feature type="domain" description="ACAD9/ACADV-like C-terminal" evidence="32">
    <location>
        <begin position="556"/>
        <end position="675"/>
    </location>
</feature>
<evidence type="ECO:0000256" key="23">
    <source>
        <dbReference type="ARBA" id="ARBA00048086"/>
    </source>
</evidence>
<dbReference type="InterPro" id="IPR037069">
    <property type="entry name" value="AcylCoA_DH/ox_N_sf"/>
</dbReference>